<proteinExistence type="predicted"/>
<feature type="coiled-coil region" evidence="1">
    <location>
        <begin position="178"/>
        <end position="205"/>
    </location>
</feature>
<dbReference type="InterPro" id="IPR039640">
    <property type="entry name" value="SCAB"/>
</dbReference>
<feature type="domain" description="Stomatal closure-related actin-binding protein Ig" evidence="3">
    <location>
        <begin position="436"/>
        <end position="533"/>
    </location>
</feature>
<accession>A0AAP0H047</accession>
<dbReference type="PANTHER" id="PTHR31172:SF10">
    <property type="entry name" value="PLECTIN-RELATED PROTEIN-RELATED"/>
    <property type="match status" value="1"/>
</dbReference>
<reference evidence="7 8" key="1">
    <citation type="submission" date="2024-04" db="EMBL/GenBank/DDBJ databases">
        <title>The reference genome of an endangered Asteraceae, Deinandra increscens subsp. villosa, native to the Central Coast of California.</title>
        <authorList>
            <person name="Guilliams M."/>
            <person name="Hasenstab-Lehman K."/>
            <person name="Meyer R."/>
            <person name="Mcevoy S."/>
        </authorList>
    </citation>
    <scope>NUCLEOTIDE SEQUENCE [LARGE SCALE GENOMIC DNA]</scope>
    <source>
        <tissue evidence="7">Leaf</tissue>
    </source>
</reference>
<dbReference type="Pfam" id="PF16712">
    <property type="entry name" value="SCAB_CC"/>
    <property type="match status" value="2"/>
</dbReference>
<protein>
    <recommendedName>
        <fullName evidence="9">Stomatal closure-related actin-binding protein 1</fullName>
    </recommendedName>
</protein>
<dbReference type="GO" id="GO:0010119">
    <property type="term" value="P:regulation of stomatal movement"/>
    <property type="evidence" value="ECO:0007669"/>
    <property type="project" value="InterPro"/>
</dbReference>
<dbReference type="CDD" id="cd13232">
    <property type="entry name" value="Ig-PH_SCAB1"/>
    <property type="match status" value="1"/>
</dbReference>
<evidence type="ECO:0000313" key="7">
    <source>
        <dbReference type="EMBL" id="KAK9065130.1"/>
    </source>
</evidence>
<dbReference type="InterPro" id="IPR032012">
    <property type="entry name" value="SCAB-ABD"/>
</dbReference>
<dbReference type="InterPro" id="IPR041144">
    <property type="entry name" value="SCAB-PH"/>
</dbReference>
<evidence type="ECO:0000313" key="8">
    <source>
        <dbReference type="Proteomes" id="UP001408789"/>
    </source>
</evidence>
<dbReference type="GO" id="GO:0003779">
    <property type="term" value="F:actin binding"/>
    <property type="evidence" value="ECO:0007669"/>
    <property type="project" value="InterPro"/>
</dbReference>
<dbReference type="Pfam" id="PF16709">
    <property type="entry name" value="SCAB-Ig"/>
    <property type="match status" value="1"/>
</dbReference>
<evidence type="ECO:0000259" key="3">
    <source>
        <dbReference type="Pfam" id="PF16709"/>
    </source>
</evidence>
<organism evidence="7 8">
    <name type="scientific">Deinandra increscens subsp. villosa</name>
    <dbReference type="NCBI Taxonomy" id="3103831"/>
    <lineage>
        <taxon>Eukaryota</taxon>
        <taxon>Viridiplantae</taxon>
        <taxon>Streptophyta</taxon>
        <taxon>Embryophyta</taxon>
        <taxon>Tracheophyta</taxon>
        <taxon>Spermatophyta</taxon>
        <taxon>Magnoliopsida</taxon>
        <taxon>eudicotyledons</taxon>
        <taxon>Gunneridae</taxon>
        <taxon>Pentapetalae</taxon>
        <taxon>asterids</taxon>
        <taxon>campanulids</taxon>
        <taxon>Asterales</taxon>
        <taxon>Asteraceae</taxon>
        <taxon>Asteroideae</taxon>
        <taxon>Heliantheae alliance</taxon>
        <taxon>Madieae</taxon>
        <taxon>Madiinae</taxon>
        <taxon>Deinandra</taxon>
    </lineage>
</organism>
<feature type="region of interest" description="Disordered" evidence="2">
    <location>
        <begin position="320"/>
        <end position="362"/>
    </location>
</feature>
<dbReference type="Gene3D" id="2.60.40.2700">
    <property type="match status" value="1"/>
</dbReference>
<dbReference type="InterPro" id="IPR032009">
    <property type="entry name" value="SCAB_CC"/>
</dbReference>
<dbReference type="Gene3D" id="1.20.5.440">
    <property type="entry name" value="ATP synthase delta/epsilon subunit, C-terminal domain"/>
    <property type="match status" value="1"/>
</dbReference>
<dbReference type="Pfam" id="PF17684">
    <property type="entry name" value="SCAB-PH"/>
    <property type="match status" value="1"/>
</dbReference>
<gene>
    <name evidence="7" type="ORF">SSX86_016513</name>
</gene>
<evidence type="ECO:0000256" key="2">
    <source>
        <dbReference type="SAM" id="MobiDB-lite"/>
    </source>
</evidence>
<dbReference type="GO" id="GO:0007015">
    <property type="term" value="P:actin filament organization"/>
    <property type="evidence" value="ECO:0007669"/>
    <property type="project" value="InterPro"/>
</dbReference>
<sequence>MTRLGRDFSYTTQRDAVSPVSADVIFASTRFPNYKCRANNNTLEDTKLVSIKDDFRKETAQLLDQQNRLSVRDLASKFENGLAAAAKLSDETKLQDVASLEKHVLLHNLRDALESLRGRAVGKNKDDVEEAIAMVESLAFQLTQRESELVQENAEVKKLASFLKQASEDAKKLVDEERAFARTEIEKARTAVQRVEEALQEQERMSRATGKQDVEELMKEVLEARRIKMLHQPSKITFSRLETSNRRTSLYRRHGTAEHRRYTTNQRRPLRRLCRRTAAAGQPRFHQASTPLPNHHSAAVHRRGSAALRRCLNHVRDCTAPRGTRKGDSTNFAVREGSRPLPSPTTLSAPPPLPLPPPRTGDELTRRFESIVSFASNDSLHLGVSNGCLNPTKVMDMDHELHALRAQLVEKSKSSLKLQKELAMSKRGEKNAPKFFELGGTEALGSYLEIHPCSGKAPELLECSIQWYRLISEDGKKHLISGATKPIYAPEPSDVGRVLQAEINSDSHSIMLTTTGPIDPAAGLGNYVEALVRRHETEFNVVIVQMNGADHPSESIHVLHVGKMRMKLCKDKTTVAKEYYSSFMQLCGVRGGGNAAAQASFWQPKIGLSFVLAFESERERNAAIMLARRFAFDCNIMLTGPDDRAAQKTT</sequence>
<dbReference type="InterPro" id="IPR032015">
    <property type="entry name" value="SCAB-Ig"/>
</dbReference>
<evidence type="ECO:0000259" key="4">
    <source>
        <dbReference type="Pfam" id="PF16711"/>
    </source>
</evidence>
<dbReference type="Pfam" id="PF16711">
    <property type="entry name" value="SCAB-ABD"/>
    <property type="match status" value="1"/>
</dbReference>
<evidence type="ECO:0008006" key="9">
    <source>
        <dbReference type="Google" id="ProtNLM"/>
    </source>
</evidence>
<feature type="domain" description="Stomatal closure-related actin-binding protein PH" evidence="6">
    <location>
        <begin position="536"/>
        <end position="643"/>
    </location>
</feature>
<dbReference type="AlphaFoldDB" id="A0AAP0H047"/>
<feature type="domain" description="Stomatal closure-related actin-binding protein actin-binding" evidence="4">
    <location>
        <begin position="53"/>
        <end position="93"/>
    </location>
</feature>
<feature type="compositionally biased region" description="Pro residues" evidence="2">
    <location>
        <begin position="349"/>
        <end position="359"/>
    </location>
</feature>
<keyword evidence="1" id="KW-0175">Coiled coil</keyword>
<evidence type="ECO:0000259" key="5">
    <source>
        <dbReference type="Pfam" id="PF16712"/>
    </source>
</evidence>
<dbReference type="Gene3D" id="2.30.29.140">
    <property type="match status" value="1"/>
</dbReference>
<evidence type="ECO:0000259" key="6">
    <source>
        <dbReference type="Pfam" id="PF17684"/>
    </source>
</evidence>
<dbReference type="EMBL" id="JBCNJP010000017">
    <property type="protein sequence ID" value="KAK9065130.1"/>
    <property type="molecule type" value="Genomic_DNA"/>
</dbReference>
<keyword evidence="8" id="KW-1185">Reference proteome</keyword>
<dbReference type="PANTHER" id="PTHR31172">
    <property type="entry name" value="STOMATAL CLOSURE-RELATED ACTIN-BINDING PROTEIN 1"/>
    <property type="match status" value="1"/>
</dbReference>
<comment type="caution">
    <text evidence="7">The sequence shown here is derived from an EMBL/GenBank/DDBJ whole genome shotgun (WGS) entry which is preliminary data.</text>
</comment>
<feature type="domain" description="Stomatal closure-related actin-binding protein coiled-coil" evidence="5">
    <location>
        <begin position="390"/>
        <end position="422"/>
    </location>
</feature>
<dbReference type="Proteomes" id="UP001408789">
    <property type="component" value="Unassembled WGS sequence"/>
</dbReference>
<evidence type="ECO:0000256" key="1">
    <source>
        <dbReference type="SAM" id="Coils"/>
    </source>
</evidence>
<name>A0AAP0H047_9ASTR</name>
<feature type="domain" description="Stomatal closure-related actin-binding protein coiled-coil" evidence="5">
    <location>
        <begin position="97"/>
        <end position="236"/>
    </location>
</feature>